<gene>
    <name evidence="2" type="ORF">CR513_30228</name>
</gene>
<sequence>MGPKIDTPICKLFKPRGNDALNNKLFPSTLTTVAMQWLSCLLAQTIQMFSNLATLFISQFMANKEKHLKVAYLFDNKQAKGENLKGYNSAVRVSDSNQKFYVKTFQKGLRAGQFNNSLAPRKPPSMEEIRTRAKKHIEGKEDLIDRLEVECQPLALQAKTSHGPSTRANREGDIYPMLGPMTSQSSLHPPRSHEPARTYNKPTEVEKQIGKKPRERSKSRQCPNTSYCGTIATISGCCVMDGRIASARKRYTRALLAVQGDPPQIGDLVICFSDEDYRVDYKIERVLINHGSSVNSTFQKLGLPISSLRECLGTLFGFAGEQIEIRGTIKIETVFEEEANACSIPVTYTIINAWASYNVIIGCPALNKLRAVVSTPHLYMKYLVGRDENQKIARRCYKDSLRVGPRSVNSNTTFVNFLDLDPCHQMEDLRPCSYILAPSKIHRTKIGITLDTESEGCLVHFLIKNQDVFALSSTDMLGID</sequence>
<dbReference type="PANTHER" id="PTHR33240">
    <property type="entry name" value="OS08G0508500 PROTEIN"/>
    <property type="match status" value="1"/>
</dbReference>
<reference evidence="2" key="1">
    <citation type="submission" date="2018-05" db="EMBL/GenBank/DDBJ databases">
        <title>Draft genome of Mucuna pruriens seed.</title>
        <authorList>
            <person name="Nnadi N.E."/>
            <person name="Vos R."/>
            <person name="Hasami M.H."/>
            <person name="Devisetty U.K."/>
            <person name="Aguiy J.C."/>
        </authorList>
    </citation>
    <scope>NUCLEOTIDE SEQUENCE [LARGE SCALE GENOMIC DNA]</scope>
    <source>
        <strain evidence="2">JCA_2017</strain>
    </source>
</reference>
<dbReference type="EMBL" id="QJKJ01006017">
    <property type="protein sequence ID" value="RDX88207.1"/>
    <property type="molecule type" value="Genomic_DNA"/>
</dbReference>
<evidence type="ECO:0000256" key="1">
    <source>
        <dbReference type="SAM" id="MobiDB-lite"/>
    </source>
</evidence>
<feature type="region of interest" description="Disordered" evidence="1">
    <location>
        <begin position="156"/>
        <end position="223"/>
    </location>
</feature>
<organism evidence="2 3">
    <name type="scientific">Mucuna pruriens</name>
    <name type="common">Velvet bean</name>
    <name type="synonym">Dolichos pruriens</name>
    <dbReference type="NCBI Taxonomy" id="157652"/>
    <lineage>
        <taxon>Eukaryota</taxon>
        <taxon>Viridiplantae</taxon>
        <taxon>Streptophyta</taxon>
        <taxon>Embryophyta</taxon>
        <taxon>Tracheophyta</taxon>
        <taxon>Spermatophyta</taxon>
        <taxon>Magnoliopsida</taxon>
        <taxon>eudicotyledons</taxon>
        <taxon>Gunneridae</taxon>
        <taxon>Pentapetalae</taxon>
        <taxon>rosids</taxon>
        <taxon>fabids</taxon>
        <taxon>Fabales</taxon>
        <taxon>Fabaceae</taxon>
        <taxon>Papilionoideae</taxon>
        <taxon>50 kb inversion clade</taxon>
        <taxon>NPAAA clade</taxon>
        <taxon>indigoferoid/millettioid clade</taxon>
        <taxon>Phaseoleae</taxon>
        <taxon>Mucuna</taxon>
    </lineage>
</organism>
<accession>A0A371GCB8</accession>
<dbReference type="AlphaFoldDB" id="A0A371GCB8"/>
<feature type="compositionally biased region" description="Basic residues" evidence="1">
    <location>
        <begin position="210"/>
        <end position="219"/>
    </location>
</feature>
<dbReference type="PANTHER" id="PTHR33240:SF15">
    <property type="entry name" value="GAG-PRO-LIKE PROTEIN"/>
    <property type="match status" value="1"/>
</dbReference>
<evidence type="ECO:0000313" key="3">
    <source>
        <dbReference type="Proteomes" id="UP000257109"/>
    </source>
</evidence>
<keyword evidence="3" id="KW-1185">Reference proteome</keyword>
<feature type="non-terminal residue" evidence="2">
    <location>
        <position position="1"/>
    </location>
</feature>
<protein>
    <submittedName>
        <fullName evidence="2">Uncharacterized protein</fullName>
    </submittedName>
</protein>
<comment type="caution">
    <text evidence="2">The sequence shown here is derived from an EMBL/GenBank/DDBJ whole genome shotgun (WGS) entry which is preliminary data.</text>
</comment>
<proteinExistence type="predicted"/>
<feature type="compositionally biased region" description="Polar residues" evidence="1">
    <location>
        <begin position="158"/>
        <end position="167"/>
    </location>
</feature>
<dbReference type="Proteomes" id="UP000257109">
    <property type="component" value="Unassembled WGS sequence"/>
</dbReference>
<name>A0A371GCB8_MUCPR</name>
<evidence type="ECO:0000313" key="2">
    <source>
        <dbReference type="EMBL" id="RDX88207.1"/>
    </source>
</evidence>